<dbReference type="AlphaFoldDB" id="X1DBK3"/>
<name>X1DBK3_9ZZZZ</name>
<sequence>INHAIKGFLEDLIIKIDNDIVFSVDLYPSDFNVKLNDKIYLNQDLQEIYYKALKIGDKMGIIIPNRFNISEGKYNFTVETPSSGKKVNFERYLSSSTEKTEPPTPQLAQQVAPRRCNYCSKESPDPNQVICEYCGSELKN</sequence>
<protein>
    <submittedName>
        <fullName evidence="1">Uncharacterized protein</fullName>
    </submittedName>
</protein>
<evidence type="ECO:0000313" key="1">
    <source>
        <dbReference type="EMBL" id="GAH05695.1"/>
    </source>
</evidence>
<feature type="non-terminal residue" evidence="1">
    <location>
        <position position="1"/>
    </location>
</feature>
<accession>X1DBK3</accession>
<reference evidence="1" key="1">
    <citation type="journal article" date="2014" name="Front. Microbiol.">
        <title>High frequency of phylogenetically diverse reductive dehalogenase-homologous genes in deep subseafloor sedimentary metagenomes.</title>
        <authorList>
            <person name="Kawai M."/>
            <person name="Futagami T."/>
            <person name="Toyoda A."/>
            <person name="Takaki Y."/>
            <person name="Nishi S."/>
            <person name="Hori S."/>
            <person name="Arai W."/>
            <person name="Tsubouchi T."/>
            <person name="Morono Y."/>
            <person name="Uchiyama I."/>
            <person name="Ito T."/>
            <person name="Fujiyama A."/>
            <person name="Inagaki F."/>
            <person name="Takami H."/>
        </authorList>
    </citation>
    <scope>NUCLEOTIDE SEQUENCE</scope>
    <source>
        <strain evidence="1">Expedition CK06-06</strain>
    </source>
</reference>
<organism evidence="1">
    <name type="scientific">marine sediment metagenome</name>
    <dbReference type="NCBI Taxonomy" id="412755"/>
    <lineage>
        <taxon>unclassified sequences</taxon>
        <taxon>metagenomes</taxon>
        <taxon>ecological metagenomes</taxon>
    </lineage>
</organism>
<gene>
    <name evidence="1" type="ORF">S01H4_62275</name>
</gene>
<proteinExistence type="predicted"/>
<dbReference type="EMBL" id="BART01037125">
    <property type="protein sequence ID" value="GAH05695.1"/>
    <property type="molecule type" value="Genomic_DNA"/>
</dbReference>
<comment type="caution">
    <text evidence="1">The sequence shown here is derived from an EMBL/GenBank/DDBJ whole genome shotgun (WGS) entry which is preliminary data.</text>
</comment>